<reference evidence="2" key="1">
    <citation type="journal article" date="2022" name="Mol. Ecol. Resour.">
        <title>The genomes of chicory, endive, great burdock and yacon provide insights into Asteraceae palaeo-polyploidization history and plant inulin production.</title>
        <authorList>
            <person name="Fan W."/>
            <person name="Wang S."/>
            <person name="Wang H."/>
            <person name="Wang A."/>
            <person name="Jiang F."/>
            <person name="Liu H."/>
            <person name="Zhao H."/>
            <person name="Xu D."/>
            <person name="Zhang Y."/>
        </authorList>
    </citation>
    <scope>NUCLEOTIDE SEQUENCE [LARGE SCALE GENOMIC DNA]</scope>
    <source>
        <strain evidence="2">cv. Yunnan</strain>
    </source>
</reference>
<protein>
    <submittedName>
        <fullName evidence="1">Uncharacterized protein</fullName>
    </submittedName>
</protein>
<comment type="caution">
    <text evidence="1">The sequence shown here is derived from an EMBL/GenBank/DDBJ whole genome shotgun (WGS) entry which is preliminary data.</text>
</comment>
<gene>
    <name evidence="1" type="ORF">L1987_29896</name>
</gene>
<proteinExistence type="predicted"/>
<dbReference type="EMBL" id="CM042027">
    <property type="protein sequence ID" value="KAI3801782.1"/>
    <property type="molecule type" value="Genomic_DNA"/>
</dbReference>
<accession>A0ACB9I1W8</accession>
<organism evidence="1 2">
    <name type="scientific">Smallanthus sonchifolius</name>
    <dbReference type="NCBI Taxonomy" id="185202"/>
    <lineage>
        <taxon>Eukaryota</taxon>
        <taxon>Viridiplantae</taxon>
        <taxon>Streptophyta</taxon>
        <taxon>Embryophyta</taxon>
        <taxon>Tracheophyta</taxon>
        <taxon>Spermatophyta</taxon>
        <taxon>Magnoliopsida</taxon>
        <taxon>eudicotyledons</taxon>
        <taxon>Gunneridae</taxon>
        <taxon>Pentapetalae</taxon>
        <taxon>asterids</taxon>
        <taxon>campanulids</taxon>
        <taxon>Asterales</taxon>
        <taxon>Asteraceae</taxon>
        <taxon>Asteroideae</taxon>
        <taxon>Heliantheae alliance</taxon>
        <taxon>Millerieae</taxon>
        <taxon>Smallanthus</taxon>
    </lineage>
</organism>
<name>A0ACB9I1W8_9ASTR</name>
<sequence length="123" mass="13785">MTVLGGVNQSDDEKLGGAAREAKERLDERLRGPLKKDIRTSPSARFSGQVEILKKVGWGKKWLRWKSLDEDEGKCAICLDEFKAREKIAQLRCAHRFHSECLLPWLGSNAHCPCCRATVFGSG</sequence>
<evidence type="ECO:0000313" key="2">
    <source>
        <dbReference type="Proteomes" id="UP001056120"/>
    </source>
</evidence>
<reference evidence="1 2" key="2">
    <citation type="journal article" date="2022" name="Mol. Ecol. Resour.">
        <title>The genomes of chicory, endive, great burdock and yacon provide insights into Asteraceae paleo-polyploidization history and plant inulin production.</title>
        <authorList>
            <person name="Fan W."/>
            <person name="Wang S."/>
            <person name="Wang H."/>
            <person name="Wang A."/>
            <person name="Jiang F."/>
            <person name="Liu H."/>
            <person name="Zhao H."/>
            <person name="Xu D."/>
            <person name="Zhang Y."/>
        </authorList>
    </citation>
    <scope>NUCLEOTIDE SEQUENCE [LARGE SCALE GENOMIC DNA]</scope>
    <source>
        <strain evidence="2">cv. Yunnan</strain>
        <tissue evidence="1">Leaves</tissue>
    </source>
</reference>
<keyword evidence="2" id="KW-1185">Reference proteome</keyword>
<dbReference type="Proteomes" id="UP001056120">
    <property type="component" value="Linkage Group LG10"/>
</dbReference>
<evidence type="ECO:0000313" key="1">
    <source>
        <dbReference type="EMBL" id="KAI3801782.1"/>
    </source>
</evidence>